<evidence type="ECO:0000256" key="1">
    <source>
        <dbReference type="SAM" id="MobiDB-lite"/>
    </source>
</evidence>
<feature type="region of interest" description="Disordered" evidence="1">
    <location>
        <begin position="25"/>
        <end position="109"/>
    </location>
</feature>
<feature type="compositionally biased region" description="Pro residues" evidence="1">
    <location>
        <begin position="45"/>
        <end position="57"/>
    </location>
</feature>
<dbReference type="Proteomes" id="UP000237968">
    <property type="component" value="Unassembled WGS sequence"/>
</dbReference>
<reference evidence="2 3" key="1">
    <citation type="submission" date="2018-03" db="EMBL/GenBank/DDBJ databases">
        <title>Draft Genome Sequences of the Obligatory Marine Myxobacteria Enhygromyxa salina SWB005.</title>
        <authorList>
            <person name="Poehlein A."/>
            <person name="Moghaddam J.A."/>
            <person name="Harms H."/>
            <person name="Alanjari M."/>
            <person name="Koenig G.M."/>
            <person name="Daniel R."/>
            <person name="Schaeberle T.F."/>
        </authorList>
    </citation>
    <scope>NUCLEOTIDE SEQUENCE [LARGE SCALE GENOMIC DNA]</scope>
    <source>
        <strain evidence="2 3">SWB005</strain>
    </source>
</reference>
<keyword evidence="3" id="KW-1185">Reference proteome</keyword>
<dbReference type="AlphaFoldDB" id="A0A2S9YF71"/>
<protein>
    <submittedName>
        <fullName evidence="2">Uncharacterized protein</fullName>
    </submittedName>
</protein>
<comment type="caution">
    <text evidence="2">The sequence shown here is derived from an EMBL/GenBank/DDBJ whole genome shotgun (WGS) entry which is preliminary data.</text>
</comment>
<proteinExistence type="predicted"/>
<sequence>MQPIQVPPPLTHRITNPIHIHRLRLHRREPNHPQRIPKHLQPRDPFNPLPNHPPRLQDPPRSLQIPTPPHRLHRGPASRADPPRPTPRERRRKVDPPRPVRQRKPLVTPQVLVPIQHHRGPLRRIPILVRIRRDRRHPLDPKIKLGDRIPQLTRPGQHEPAQASIRMKPNLARKRDRRQLRDRINYPMRKGRRRPNQADRVPIDRLLHGPNIRPKVIANRDLPQLDAKVLRGLVKRRVRRHRRDDVRLVVALLRPRPIAVGLHRHQDRLGPPRAHRPAHLRARPGLLRPEHVRRHRDDLGLILGDARPQIRVQRVGLTVNGVGLLEEAHVVRVAVVHGPRHVALLPARHLALMQVSHLREDLVTAASVLGQRHAARKLLAVGLRRLAQLDHHLVVLGRDPVAEEGQLLGPLEQRPGDALARVP</sequence>
<evidence type="ECO:0000313" key="3">
    <source>
        <dbReference type="Proteomes" id="UP000237968"/>
    </source>
</evidence>
<accession>A0A2S9YF71</accession>
<name>A0A2S9YF71_9BACT</name>
<gene>
    <name evidence="2" type="ORF">ENSA5_12590</name>
</gene>
<organism evidence="2 3">
    <name type="scientific">Enhygromyxa salina</name>
    <dbReference type="NCBI Taxonomy" id="215803"/>
    <lineage>
        <taxon>Bacteria</taxon>
        <taxon>Pseudomonadati</taxon>
        <taxon>Myxococcota</taxon>
        <taxon>Polyangia</taxon>
        <taxon>Nannocystales</taxon>
        <taxon>Nannocystaceae</taxon>
        <taxon>Enhygromyxa</taxon>
    </lineage>
</organism>
<dbReference type="EMBL" id="PVNK01000069">
    <property type="protein sequence ID" value="PRQ03753.1"/>
    <property type="molecule type" value="Genomic_DNA"/>
</dbReference>
<evidence type="ECO:0000313" key="2">
    <source>
        <dbReference type="EMBL" id="PRQ03753.1"/>
    </source>
</evidence>
<feature type="compositionally biased region" description="Basic and acidic residues" evidence="1">
    <location>
        <begin position="86"/>
        <end position="98"/>
    </location>
</feature>
<feature type="region of interest" description="Disordered" evidence="1">
    <location>
        <begin position="140"/>
        <end position="161"/>
    </location>
</feature>
<feature type="compositionally biased region" description="Basic residues" evidence="1">
    <location>
        <begin position="25"/>
        <end position="40"/>
    </location>
</feature>